<accession>A0A845B228</accession>
<dbReference type="RefSeq" id="WP_160755084.1">
    <property type="nucleotide sequence ID" value="NZ_WTYL01000001.1"/>
</dbReference>
<dbReference type="Proteomes" id="UP000431922">
    <property type="component" value="Unassembled WGS sequence"/>
</dbReference>
<keyword evidence="1" id="KW-0732">Signal</keyword>
<organism evidence="2 3">
    <name type="scientific">Allopontixanthobacter sediminis</name>
    <dbReference type="NCBI Taxonomy" id="1689985"/>
    <lineage>
        <taxon>Bacteria</taxon>
        <taxon>Pseudomonadati</taxon>
        <taxon>Pseudomonadota</taxon>
        <taxon>Alphaproteobacteria</taxon>
        <taxon>Sphingomonadales</taxon>
        <taxon>Erythrobacteraceae</taxon>
        <taxon>Allopontixanthobacter</taxon>
    </lineage>
</organism>
<sequence length="559" mass="57783">MKFPILLRICVIAGIGLPGAVFAQDAGYGDVDGESASSDRSDASGRGGSGVVVSPYIEASQIVVAELSPGDDVVTFSQVAVGVDASVTGRNNGGSVSVRYERTIGYDDNSADSGTLSGVARGYATIVPRAVTVEAGALAARTRVDANGGSTLGALTGDDATSTVYSVYAGPNLHTSAGDVEINANYRIGYTKVDSPDAFVTVGGGVPVDVFDESLSQAAAFHVATRPGDPLPVGLGVGGGYNQEDISNFDQRLRDAYIRADVTVPVSQSLAVVGGVGYEDVEISSRDALLDTNGNPVIGSDGRIVTDTSQPRQLAYDVSGLIWDVGVVWRPSTRTSLEAHVGRRYDSTSYYGTFSWAPNSRTGVSVSVYDAISGFGSQLNTSLANLPTQFAATRNGVTGDLSGCVASTEGNNCLAGVLGSVRSATYRSRGIAGSYSVNFGRTNAGFGAGYDRRTFIAAPGTILAAANGVQDENYWVAFYLDGELGNRASFAANTYANWLDSGFSSTGDVLAVGASAAYRRQLLAGLSARAALALDHLDSSQADQDFTAASALLGLRYDF</sequence>
<name>A0A845B228_9SPHN</name>
<protein>
    <submittedName>
        <fullName evidence="2">Preprotein translocase subunit YajC</fullName>
    </submittedName>
</protein>
<dbReference type="OrthoDB" id="7416805at2"/>
<evidence type="ECO:0000313" key="2">
    <source>
        <dbReference type="EMBL" id="MXP43487.1"/>
    </source>
</evidence>
<evidence type="ECO:0000256" key="1">
    <source>
        <dbReference type="SAM" id="SignalP"/>
    </source>
</evidence>
<gene>
    <name evidence="2" type="ORF">GRI65_03325</name>
</gene>
<feature type="chain" id="PRO_5032904547" evidence="1">
    <location>
        <begin position="24"/>
        <end position="559"/>
    </location>
</feature>
<feature type="signal peptide" evidence="1">
    <location>
        <begin position="1"/>
        <end position="23"/>
    </location>
</feature>
<reference evidence="2 3" key="1">
    <citation type="submission" date="2019-12" db="EMBL/GenBank/DDBJ databases">
        <title>Genomic-based taxomic classification of the family Erythrobacteraceae.</title>
        <authorList>
            <person name="Xu L."/>
        </authorList>
    </citation>
    <scope>NUCLEOTIDE SEQUENCE [LARGE SCALE GENOMIC DNA]</scope>
    <source>
        <strain evidence="2 3">KCTC 42453</strain>
    </source>
</reference>
<keyword evidence="3" id="KW-1185">Reference proteome</keyword>
<dbReference type="EMBL" id="WTYL01000001">
    <property type="protein sequence ID" value="MXP43487.1"/>
    <property type="molecule type" value="Genomic_DNA"/>
</dbReference>
<dbReference type="SUPFAM" id="SSF56935">
    <property type="entry name" value="Porins"/>
    <property type="match status" value="1"/>
</dbReference>
<proteinExistence type="predicted"/>
<evidence type="ECO:0000313" key="3">
    <source>
        <dbReference type="Proteomes" id="UP000431922"/>
    </source>
</evidence>
<comment type="caution">
    <text evidence="2">The sequence shown here is derived from an EMBL/GenBank/DDBJ whole genome shotgun (WGS) entry which is preliminary data.</text>
</comment>
<dbReference type="AlphaFoldDB" id="A0A845B228"/>